<dbReference type="InterPro" id="IPR009053">
    <property type="entry name" value="Prefoldin"/>
</dbReference>
<proteinExistence type="inferred from homology"/>
<dbReference type="Proteomes" id="UP000751190">
    <property type="component" value="Unassembled WGS sequence"/>
</dbReference>
<feature type="region of interest" description="Disordered" evidence="4">
    <location>
        <begin position="103"/>
        <end position="135"/>
    </location>
</feature>
<dbReference type="SUPFAM" id="SSF46579">
    <property type="entry name" value="Prefoldin"/>
    <property type="match status" value="1"/>
</dbReference>
<dbReference type="PANTHER" id="PTHR13303">
    <property type="entry name" value="PREFOLDIN SUBUNIT 2"/>
    <property type="match status" value="1"/>
</dbReference>
<dbReference type="FunFam" id="1.10.287.370:FF:000002">
    <property type="entry name" value="Prefoldin subunit 2"/>
    <property type="match status" value="1"/>
</dbReference>
<dbReference type="Pfam" id="PF01920">
    <property type="entry name" value="Prefoldin_2"/>
    <property type="match status" value="1"/>
</dbReference>
<evidence type="ECO:0000313" key="6">
    <source>
        <dbReference type="Proteomes" id="UP000751190"/>
    </source>
</evidence>
<keyword evidence="6" id="KW-1185">Reference proteome</keyword>
<keyword evidence="2" id="KW-0143">Chaperone</keyword>
<dbReference type="CDD" id="cd23163">
    <property type="entry name" value="Prefoldin_2"/>
    <property type="match status" value="1"/>
</dbReference>
<dbReference type="Gene3D" id="1.10.287.370">
    <property type="match status" value="1"/>
</dbReference>
<name>A0A8J5X8F1_DIALT</name>
<dbReference type="OrthoDB" id="29646at2759"/>
<dbReference type="InterPro" id="IPR027235">
    <property type="entry name" value="PFD2"/>
</dbReference>
<gene>
    <name evidence="5" type="ORF">KFE25_001336</name>
</gene>
<comment type="caution">
    <text evidence="5">The sequence shown here is derived from an EMBL/GenBank/DDBJ whole genome shotgun (WGS) entry which is preliminary data.</text>
</comment>
<dbReference type="GO" id="GO:0051082">
    <property type="term" value="F:unfolded protein binding"/>
    <property type="evidence" value="ECO:0007669"/>
    <property type="project" value="InterPro"/>
</dbReference>
<protein>
    <recommendedName>
        <fullName evidence="7">Prefoldin subunit 2</fullName>
    </recommendedName>
</protein>
<organism evidence="5 6">
    <name type="scientific">Diacronema lutheri</name>
    <name type="common">Unicellular marine alga</name>
    <name type="synonym">Monochrysis lutheri</name>
    <dbReference type="NCBI Taxonomy" id="2081491"/>
    <lineage>
        <taxon>Eukaryota</taxon>
        <taxon>Haptista</taxon>
        <taxon>Haptophyta</taxon>
        <taxon>Pavlovophyceae</taxon>
        <taxon>Pavlovales</taxon>
        <taxon>Pavlovaceae</taxon>
        <taxon>Diacronema</taxon>
    </lineage>
</organism>
<dbReference type="GO" id="GO:0016272">
    <property type="term" value="C:prefoldin complex"/>
    <property type="evidence" value="ECO:0007669"/>
    <property type="project" value="InterPro"/>
</dbReference>
<evidence type="ECO:0000256" key="2">
    <source>
        <dbReference type="ARBA" id="ARBA00023186"/>
    </source>
</evidence>
<evidence type="ECO:0000313" key="5">
    <source>
        <dbReference type="EMBL" id="KAG8461718.1"/>
    </source>
</evidence>
<accession>A0A8J5X8F1</accession>
<dbReference type="EMBL" id="JAGTXO010000024">
    <property type="protein sequence ID" value="KAG8461718.1"/>
    <property type="molecule type" value="Genomic_DNA"/>
</dbReference>
<dbReference type="GO" id="GO:0006457">
    <property type="term" value="P:protein folding"/>
    <property type="evidence" value="ECO:0007669"/>
    <property type="project" value="InterPro"/>
</dbReference>
<feature type="coiled-coil region" evidence="3">
    <location>
        <begin position="7"/>
        <end position="34"/>
    </location>
</feature>
<dbReference type="AlphaFoldDB" id="A0A8J5X8F1"/>
<dbReference type="InterPro" id="IPR002777">
    <property type="entry name" value="PFD_beta-like"/>
</dbReference>
<dbReference type="OMA" id="CFKMIGG"/>
<comment type="similarity">
    <text evidence="1">Belongs to the prefoldin subunit beta family.</text>
</comment>
<evidence type="ECO:0000256" key="3">
    <source>
        <dbReference type="SAM" id="Coils"/>
    </source>
</evidence>
<reference evidence="5" key="1">
    <citation type="submission" date="2021-05" db="EMBL/GenBank/DDBJ databases">
        <title>The genome of the haptophyte Pavlova lutheri (Diacronema luteri, Pavlovales) - a model for lipid biosynthesis in eukaryotic algae.</title>
        <authorList>
            <person name="Hulatt C.J."/>
            <person name="Posewitz M.C."/>
        </authorList>
    </citation>
    <scope>NUCLEOTIDE SEQUENCE</scope>
    <source>
        <strain evidence="5">NIVA-4/92</strain>
    </source>
</reference>
<evidence type="ECO:0000256" key="1">
    <source>
        <dbReference type="ARBA" id="ARBA00008045"/>
    </source>
</evidence>
<sequence length="135" mass="15781">MGDEEEAQKILQRLQALKQQREMIISKITELDNEHTEHTLVIDTLQPLPPERRCFRMIGEVLVERTNVEVLQAVMQNRDMLKRAMEEFAEQLKAKERELLDHIKKHNIRQTSDIPRAQGRTEEQAEQRSASGVLV</sequence>
<evidence type="ECO:0000256" key="4">
    <source>
        <dbReference type="SAM" id="MobiDB-lite"/>
    </source>
</evidence>
<evidence type="ECO:0008006" key="7">
    <source>
        <dbReference type="Google" id="ProtNLM"/>
    </source>
</evidence>
<keyword evidence="3" id="KW-0175">Coiled coil</keyword>